<dbReference type="InterPro" id="IPR050082">
    <property type="entry name" value="RNA_methyltr_RlmE"/>
</dbReference>
<dbReference type="PANTHER" id="PTHR10920:SF18">
    <property type="entry name" value="RRNA METHYLTRANSFERASE 2, MITOCHONDRIAL"/>
    <property type="match status" value="1"/>
</dbReference>
<feature type="binding site" evidence="11">
    <location>
        <position position="66"/>
    </location>
    <ligand>
        <name>S-adenosyl-L-methionine</name>
        <dbReference type="ChEBI" id="CHEBI:59789"/>
    </ligand>
</feature>
<dbReference type="Gene3D" id="3.40.50.150">
    <property type="entry name" value="Vaccinia Virus protein VP39"/>
    <property type="match status" value="1"/>
</dbReference>
<dbReference type="FunFam" id="3.40.50.150:FF:000005">
    <property type="entry name" value="Ribosomal RNA large subunit methyltransferase E"/>
    <property type="match status" value="1"/>
</dbReference>
<evidence type="ECO:0000256" key="7">
    <source>
        <dbReference type="ARBA" id="ARBA00041129"/>
    </source>
</evidence>
<evidence type="ECO:0000256" key="2">
    <source>
        <dbReference type="ARBA" id="ARBA00022603"/>
    </source>
</evidence>
<dbReference type="InterPro" id="IPR029063">
    <property type="entry name" value="SAM-dependent_MTases_sf"/>
</dbReference>
<keyword evidence="3 11" id="KW-0808">Transferase</keyword>
<dbReference type="InterPro" id="IPR015507">
    <property type="entry name" value="rRNA-MeTfrase_E"/>
</dbReference>
<feature type="binding site" evidence="11">
    <location>
        <position position="127"/>
    </location>
    <ligand>
        <name>S-adenosyl-L-methionine</name>
        <dbReference type="ChEBI" id="CHEBI:59789"/>
    </ligand>
</feature>
<dbReference type="AlphaFoldDB" id="A0A0K2BLF4"/>
<feature type="binding site" evidence="11">
    <location>
        <position position="86"/>
    </location>
    <ligand>
        <name>S-adenosyl-L-methionine</name>
        <dbReference type="ChEBI" id="CHEBI:59789"/>
    </ligand>
</feature>
<keyword evidence="14" id="KW-0132">Cell division</keyword>
<dbReference type="EC" id="2.1.1.166" evidence="6 11"/>
<keyword evidence="2 11" id="KW-0489">Methyltransferase</keyword>
<accession>A0A0K2BLF4</accession>
<comment type="similarity">
    <text evidence="11">Belongs to the class I-like SAM-binding methyltransferase superfamily. RNA methyltransferase RlmE family.</text>
</comment>
<dbReference type="EMBL" id="CP011787">
    <property type="protein sequence ID" value="AKZ66160.1"/>
    <property type="molecule type" value="Genomic_DNA"/>
</dbReference>
<dbReference type="PIRSF" id="PIRSF005461">
    <property type="entry name" value="23S_rRNA_mtase"/>
    <property type="match status" value="1"/>
</dbReference>
<dbReference type="NCBIfam" id="NF008390">
    <property type="entry name" value="PRK11188.1"/>
    <property type="match status" value="1"/>
</dbReference>
<dbReference type="GO" id="GO:0005737">
    <property type="term" value="C:cytoplasm"/>
    <property type="evidence" value="ECO:0007669"/>
    <property type="project" value="UniProtKB-SubCell"/>
</dbReference>
<feature type="domain" description="Ribosomal RNA methyltransferase FtsJ" evidence="13">
    <location>
        <begin position="49"/>
        <end position="209"/>
    </location>
</feature>
<feature type="binding site" evidence="11">
    <location>
        <position position="68"/>
    </location>
    <ligand>
        <name>S-adenosyl-L-methionine</name>
        <dbReference type="ChEBI" id="CHEBI:59789"/>
    </ligand>
</feature>
<evidence type="ECO:0000256" key="10">
    <source>
        <dbReference type="ARBA" id="ARBA00048970"/>
    </source>
</evidence>
<evidence type="ECO:0000256" key="11">
    <source>
        <dbReference type="HAMAP-Rule" id="MF_01547"/>
    </source>
</evidence>
<proteinExistence type="inferred from homology"/>
<comment type="subcellular location">
    <subcellularLocation>
        <location evidence="11">Cytoplasm</location>
    </subcellularLocation>
</comment>
<evidence type="ECO:0000256" key="9">
    <source>
        <dbReference type="ARBA" id="ARBA00042745"/>
    </source>
</evidence>
<keyword evidence="1 11" id="KW-0698">rRNA processing</keyword>
<keyword evidence="15" id="KW-1185">Reference proteome</keyword>
<evidence type="ECO:0000259" key="13">
    <source>
        <dbReference type="Pfam" id="PF01728"/>
    </source>
</evidence>
<organism evidence="14 15">
    <name type="scientific">Candidatus Palibaumannia cicadellinicola</name>
    <dbReference type="NCBI Taxonomy" id="186490"/>
    <lineage>
        <taxon>Bacteria</taxon>
        <taxon>Pseudomonadati</taxon>
        <taxon>Pseudomonadota</taxon>
        <taxon>Gammaproteobacteria</taxon>
        <taxon>Candidatus Palibaumannia</taxon>
    </lineage>
</organism>
<feature type="binding site" evidence="11">
    <location>
        <position position="102"/>
    </location>
    <ligand>
        <name>S-adenosyl-L-methionine</name>
        <dbReference type="ChEBI" id="CHEBI:59789"/>
    </ligand>
</feature>
<evidence type="ECO:0000313" key="14">
    <source>
        <dbReference type="EMBL" id="AKZ66160.1"/>
    </source>
</evidence>
<dbReference type="InterPro" id="IPR002877">
    <property type="entry name" value="RNA_MeTrfase_FtsJ_dom"/>
</dbReference>
<keyword evidence="14" id="KW-0131">Cell cycle</keyword>
<dbReference type="HAMAP" id="MF_01547">
    <property type="entry name" value="RNA_methyltr_E"/>
    <property type="match status" value="1"/>
</dbReference>
<dbReference type="Proteomes" id="UP000056466">
    <property type="component" value="Chromosome"/>
</dbReference>
<evidence type="ECO:0000256" key="12">
    <source>
        <dbReference type="PIRSR" id="PIRSR005461-1"/>
    </source>
</evidence>
<comment type="function">
    <text evidence="5 11">Specifically methylates the uridine in position 2552 of 23S rRNA at the 2'-O position of the ribose in the fully assembled 50S ribosomal subunit.</text>
</comment>
<dbReference type="GO" id="GO:0008650">
    <property type="term" value="F:rRNA (uridine-2'-O-)-methyltransferase activity"/>
    <property type="evidence" value="ECO:0007669"/>
    <property type="project" value="UniProtKB-UniRule"/>
</dbReference>
<gene>
    <name evidence="11 14" type="primary">rlmE</name>
    <name evidence="11" type="synonym">ftsJ</name>
    <name evidence="11" type="synonym">rrmJ</name>
    <name evidence="14" type="ORF">AB162_585</name>
</gene>
<sequence>MKKMVVKKKSANSKIWLQAHFKDQYVVQAKKINYVLVLGLNLMKYKKINKILYSCITVVDLGAAPGSWSQYVSTKIGSKGRIIACDILPMHPLLGVNFVQGDFCNNEVFNTIKSVVGNKKVQVILSDIAPNISGLPAVDIPKSIYLVERALQMCQDILIPGGSFIVKVFHGEGFDDLMLKILSLFNQVKIFKPYASSSSSREIYLVAKERKI</sequence>
<evidence type="ECO:0000256" key="3">
    <source>
        <dbReference type="ARBA" id="ARBA00022679"/>
    </source>
</evidence>
<dbReference type="Pfam" id="PF01728">
    <property type="entry name" value="FtsJ"/>
    <property type="match status" value="1"/>
</dbReference>
<dbReference type="PATRIC" id="fig|186490.8.peg.549"/>
<dbReference type="GO" id="GO:0051301">
    <property type="term" value="P:cell division"/>
    <property type="evidence" value="ECO:0007669"/>
    <property type="project" value="UniProtKB-KW"/>
</dbReference>
<dbReference type="PANTHER" id="PTHR10920">
    <property type="entry name" value="RIBOSOMAL RNA METHYLTRANSFERASE"/>
    <property type="match status" value="1"/>
</dbReference>
<keyword evidence="4 11" id="KW-0949">S-adenosyl-L-methionine</keyword>
<evidence type="ECO:0000313" key="15">
    <source>
        <dbReference type="Proteomes" id="UP000056466"/>
    </source>
</evidence>
<comment type="catalytic activity">
    <reaction evidence="10 11">
        <text>uridine(2552) in 23S rRNA + S-adenosyl-L-methionine = 2'-O-methyluridine(2552) in 23S rRNA + S-adenosyl-L-homocysteine + H(+)</text>
        <dbReference type="Rhea" id="RHEA:42720"/>
        <dbReference type="Rhea" id="RHEA-COMP:10202"/>
        <dbReference type="Rhea" id="RHEA-COMP:10203"/>
        <dbReference type="ChEBI" id="CHEBI:15378"/>
        <dbReference type="ChEBI" id="CHEBI:57856"/>
        <dbReference type="ChEBI" id="CHEBI:59789"/>
        <dbReference type="ChEBI" id="CHEBI:65315"/>
        <dbReference type="ChEBI" id="CHEBI:74478"/>
        <dbReference type="EC" id="2.1.1.166"/>
    </reaction>
</comment>
<reference evidence="14 15" key="1">
    <citation type="submission" date="2015-06" db="EMBL/GenBank/DDBJ databases">
        <title>Lineage-specific patterns of genome deterioration in obligate symbionts.</title>
        <authorList>
            <person name="Bennett G.M."/>
            <person name="McCutcheon J.P."/>
            <person name="McDonald B.R."/>
            <person name="Moran N.A."/>
        </authorList>
    </citation>
    <scope>NUCLEOTIDE SEQUENCE [LARGE SCALE GENOMIC DNA]</scope>
    <source>
        <strain evidence="14 15">B-GSS</strain>
    </source>
</reference>
<evidence type="ECO:0000256" key="4">
    <source>
        <dbReference type="ARBA" id="ARBA00022691"/>
    </source>
</evidence>
<keyword evidence="11" id="KW-0963">Cytoplasm</keyword>
<dbReference type="KEGG" id="bcig:AB162_585"/>
<evidence type="ECO:0000256" key="5">
    <source>
        <dbReference type="ARBA" id="ARBA00037569"/>
    </source>
</evidence>
<evidence type="ECO:0000256" key="6">
    <source>
        <dbReference type="ARBA" id="ARBA00038861"/>
    </source>
</evidence>
<protein>
    <recommendedName>
        <fullName evidence="7 11">Ribosomal RNA large subunit methyltransferase E</fullName>
        <ecNumber evidence="6 11">2.1.1.166</ecNumber>
    </recommendedName>
    <alternativeName>
        <fullName evidence="9 11">23S rRNA Um2552 methyltransferase</fullName>
    </alternativeName>
    <alternativeName>
        <fullName evidence="8 11">rRNA (uridine-2'-O-)-methyltransferase</fullName>
    </alternativeName>
</protein>
<evidence type="ECO:0000256" key="8">
    <source>
        <dbReference type="ARBA" id="ARBA00041995"/>
    </source>
</evidence>
<dbReference type="SUPFAM" id="SSF53335">
    <property type="entry name" value="S-adenosyl-L-methionine-dependent methyltransferases"/>
    <property type="match status" value="1"/>
</dbReference>
<feature type="active site" description="Proton acceptor" evidence="11 12">
    <location>
        <position position="167"/>
    </location>
</feature>
<evidence type="ECO:0000256" key="1">
    <source>
        <dbReference type="ARBA" id="ARBA00022552"/>
    </source>
</evidence>
<name>A0A0K2BLF4_9GAMM</name>